<dbReference type="AlphaFoldDB" id="A0A9W9F9G0"/>
<keyword evidence="4" id="KW-1185">Reference proteome</keyword>
<sequence>MRDIINAPVLTPRSNNATSRTAVIVGVVIGSVVLVAMTGGILFLLSRKERAKRKHAQQRTEQLVAVQVPPAYKADLFDAPAGFHPAQRRPLSSFAPDYSRQSQYYHRQQQHQHQQQYDWTSDEQPPPPYPTLPAYDPSRYQPMRPTSTASADLHSYVYGKPASNQSSRLSAIHYDSRSSVYRPSSVADQYQYQYQYPAPVPARPREILSSNPRPLSILPYHAGALHEQNLTRQPDGRERSVSEPMPPATVETAQGPRRPKPVLSRLITNF</sequence>
<comment type="caution">
    <text evidence="3">The sequence shown here is derived from an EMBL/GenBank/DDBJ whole genome shotgun (WGS) entry which is preliminary data.</text>
</comment>
<reference evidence="3" key="1">
    <citation type="submission" date="2022-11" db="EMBL/GenBank/DDBJ databases">
        <authorList>
            <person name="Petersen C."/>
        </authorList>
    </citation>
    <scope>NUCLEOTIDE SEQUENCE</scope>
    <source>
        <strain evidence="3">IBT 34128</strain>
    </source>
</reference>
<keyword evidence="2" id="KW-0472">Membrane</keyword>
<evidence type="ECO:0000256" key="2">
    <source>
        <dbReference type="SAM" id="Phobius"/>
    </source>
</evidence>
<accession>A0A9W9F9G0</accession>
<feature type="region of interest" description="Disordered" evidence="1">
    <location>
        <begin position="224"/>
        <end position="260"/>
    </location>
</feature>
<evidence type="ECO:0000256" key="1">
    <source>
        <dbReference type="SAM" id="MobiDB-lite"/>
    </source>
</evidence>
<dbReference type="Proteomes" id="UP001141434">
    <property type="component" value="Unassembled WGS sequence"/>
</dbReference>
<dbReference type="EMBL" id="JAPMSZ010000007">
    <property type="protein sequence ID" value="KAJ5096026.1"/>
    <property type="molecule type" value="Genomic_DNA"/>
</dbReference>
<keyword evidence="2" id="KW-1133">Transmembrane helix</keyword>
<feature type="region of interest" description="Disordered" evidence="1">
    <location>
        <begin position="101"/>
        <end position="147"/>
    </location>
</feature>
<name>A0A9W9F9G0_9EURO</name>
<dbReference type="GeneID" id="81395132"/>
<proteinExistence type="predicted"/>
<evidence type="ECO:0000313" key="4">
    <source>
        <dbReference type="Proteomes" id="UP001141434"/>
    </source>
</evidence>
<dbReference type="RefSeq" id="XP_056511577.1">
    <property type="nucleotide sequence ID" value="XM_056655964.1"/>
</dbReference>
<reference evidence="3" key="2">
    <citation type="journal article" date="2023" name="IMA Fungus">
        <title>Comparative genomic study of the Penicillium genus elucidates a diverse pangenome and 15 lateral gene transfer events.</title>
        <authorList>
            <person name="Petersen C."/>
            <person name="Sorensen T."/>
            <person name="Nielsen M.R."/>
            <person name="Sondergaard T.E."/>
            <person name="Sorensen J.L."/>
            <person name="Fitzpatrick D.A."/>
            <person name="Frisvad J.C."/>
            <person name="Nielsen K.L."/>
        </authorList>
    </citation>
    <scope>NUCLEOTIDE SEQUENCE</scope>
    <source>
        <strain evidence="3">IBT 34128</strain>
    </source>
</reference>
<keyword evidence="2" id="KW-0812">Transmembrane</keyword>
<feature type="transmembrane region" description="Helical" evidence="2">
    <location>
        <begin position="22"/>
        <end position="45"/>
    </location>
</feature>
<feature type="compositionally biased region" description="Low complexity" evidence="1">
    <location>
        <begin position="101"/>
        <end position="117"/>
    </location>
</feature>
<dbReference type="OrthoDB" id="4509022at2759"/>
<protein>
    <submittedName>
        <fullName evidence="3">Uncharacterized protein</fullName>
    </submittedName>
</protein>
<organism evidence="3 4">
    <name type="scientific">Penicillium alfredii</name>
    <dbReference type="NCBI Taxonomy" id="1506179"/>
    <lineage>
        <taxon>Eukaryota</taxon>
        <taxon>Fungi</taxon>
        <taxon>Dikarya</taxon>
        <taxon>Ascomycota</taxon>
        <taxon>Pezizomycotina</taxon>
        <taxon>Eurotiomycetes</taxon>
        <taxon>Eurotiomycetidae</taxon>
        <taxon>Eurotiales</taxon>
        <taxon>Aspergillaceae</taxon>
        <taxon>Penicillium</taxon>
    </lineage>
</organism>
<gene>
    <name evidence="3" type="ORF">NUU61_005382</name>
</gene>
<evidence type="ECO:0000313" key="3">
    <source>
        <dbReference type="EMBL" id="KAJ5096026.1"/>
    </source>
</evidence>